<keyword evidence="5" id="KW-1185">Reference proteome</keyword>
<keyword evidence="1 2" id="KW-0175">Coiled coil</keyword>
<feature type="domain" description="SMC hinge" evidence="3">
    <location>
        <begin position="510"/>
        <end position="629"/>
    </location>
</feature>
<evidence type="ECO:0000313" key="5">
    <source>
        <dbReference type="Proteomes" id="UP000030023"/>
    </source>
</evidence>
<dbReference type="Gene3D" id="1.20.1060.20">
    <property type="match status" value="1"/>
</dbReference>
<dbReference type="NCBIfam" id="TIGR02168">
    <property type="entry name" value="SMC_prok_B"/>
    <property type="match status" value="1"/>
</dbReference>
<dbReference type="Gene3D" id="3.30.70.1620">
    <property type="match status" value="1"/>
</dbReference>
<organism evidence="4 5">
    <name type="scientific">Oenococcus alcoholitolerans</name>
    <dbReference type="NCBI Taxonomy" id="931074"/>
    <lineage>
        <taxon>Bacteria</taxon>
        <taxon>Bacillati</taxon>
        <taxon>Bacillota</taxon>
        <taxon>Bacilli</taxon>
        <taxon>Lactobacillales</taxon>
        <taxon>Lactobacillaceae</taxon>
        <taxon>Oenococcus</taxon>
    </lineage>
</organism>
<dbReference type="Proteomes" id="UP000030023">
    <property type="component" value="Unassembled WGS sequence"/>
</dbReference>
<dbReference type="Pfam" id="PF02463">
    <property type="entry name" value="SMC_N"/>
    <property type="match status" value="1"/>
</dbReference>
<feature type="coiled-coil region" evidence="2">
    <location>
        <begin position="174"/>
        <end position="201"/>
    </location>
</feature>
<dbReference type="InterPro" id="IPR027417">
    <property type="entry name" value="P-loop_NTPase"/>
</dbReference>
<dbReference type="SUPFAM" id="SSF75553">
    <property type="entry name" value="Smc hinge domain"/>
    <property type="match status" value="1"/>
</dbReference>
<dbReference type="SUPFAM" id="SSF52540">
    <property type="entry name" value="P-loop containing nucleoside triphosphate hydrolases"/>
    <property type="match status" value="1"/>
</dbReference>
<dbReference type="PANTHER" id="PTHR43977">
    <property type="entry name" value="STRUCTURAL MAINTENANCE OF CHROMOSOMES PROTEIN 3"/>
    <property type="match status" value="1"/>
</dbReference>
<evidence type="ECO:0000259" key="3">
    <source>
        <dbReference type="SMART" id="SM00968"/>
    </source>
</evidence>
<dbReference type="InterPro" id="IPR036277">
    <property type="entry name" value="SMC_hinge_sf"/>
</dbReference>
<dbReference type="Gene3D" id="3.40.50.300">
    <property type="entry name" value="P-loop containing nucleotide triphosphate hydrolases"/>
    <property type="match status" value="1"/>
</dbReference>
<evidence type="ECO:0000256" key="1">
    <source>
        <dbReference type="ARBA" id="ARBA00023054"/>
    </source>
</evidence>
<name>A0ABR4XS35_9LACO</name>
<gene>
    <name evidence="4" type="ORF">Q757_02785</name>
</gene>
<evidence type="ECO:0000313" key="4">
    <source>
        <dbReference type="EMBL" id="KGO32144.1"/>
    </source>
</evidence>
<proteinExistence type="predicted"/>
<dbReference type="InterPro" id="IPR011890">
    <property type="entry name" value="SMC_prok"/>
</dbReference>
<evidence type="ECO:0000256" key="2">
    <source>
        <dbReference type="SAM" id="Coils"/>
    </source>
</evidence>
<dbReference type="InterPro" id="IPR010935">
    <property type="entry name" value="SMC_hinge"/>
</dbReference>
<reference evidence="4 5" key="1">
    <citation type="journal article" date="2014" name="Antonie Van Leeuwenhoek">
        <title>Oenococcus alcoholitolerans sp. nov., a lactic acid bacteria isolated from cachaca and ethanol fermentation processes.</title>
        <authorList>
            <person name="Badotti F."/>
            <person name="Moreira A.P."/>
            <person name="Tonon L.A."/>
            <person name="de Lucena B.T."/>
            <person name="Gomes Fde C."/>
            <person name="Kruger R."/>
            <person name="Thompson C.C."/>
            <person name="de Morais M.A.Jr."/>
            <person name="Rosa C.A."/>
            <person name="Thompson F.L."/>
        </authorList>
    </citation>
    <scope>NUCLEOTIDE SEQUENCE [LARGE SCALE GENOMIC DNA]</scope>
    <source>
        <strain evidence="4 5">UFRJ-M7.2.18</strain>
    </source>
</reference>
<comment type="caution">
    <text evidence="4">The sequence shown here is derived from an EMBL/GenBank/DDBJ whole genome shotgun (WGS) entry which is preliminary data.</text>
</comment>
<accession>A0ABR4XS35</accession>
<protein>
    <recommendedName>
        <fullName evidence="3">SMC hinge domain-containing protein</fullName>
    </recommendedName>
</protein>
<sequence length="720" mass="81619">MKLKSLEINGFKSFADKTLIEFKPGMTTIVGPNGSGKSNIIEAIRWVMGEQSAKGLRGDTMADVIFSGSKNRRAMGRAEVSMVIDNSDHYLSSPYNELRISRRLYRSGEAEYLLNGSKVRLRDITDIFIDTGLGRESFSIINQGKVEEIFNAKAADRRSIIEDLAGVFKYKQNKARSQNELIQTKDNLERLADIINEVSERLQPLETQAAEAEKYLSLKGQFDNYQAAALVRQNINIKEQKNSFQKRLSEINDHLSEDEKEAERSSLKRKNLQQEKISLQNKFEKQLEKIRQLTVDRERSLGNAKLNRQKYQSIQDNYRQAELELQKLIDKDGGFSSNKKNLLQNIDDLKGQQDHFLKQIADLKAQKNFSGIQETDILQELNRNQLEISEKISSAANRISAYLENLKMYGQRIEELKKELTEYSKKISKNSSSNIDAFSPFSRLEKEADDFLVGLNNEKKLLSKLNASRNESLMQFNQVRSRLESLHNSSENYDLYTGVRNILSNKNNFPGLIGTVASVIDVPAEYALAIETALGAGLQNVIVDKRDTAKNAIQFLNANKLGRVTFLPLESIKARRLPALVKDKLQGRSGYLGSAFSLIKADETFLPLLENLLALTLVAKDLESAFEISRLLQQHYRIVTLNGSLVNAGGSITGGSNRHQVGLLSKKAETEKLEKQFEQMRSGLLKDERDHRELADKITSDEKKFSEMRSRLIEEKSRCV</sequence>
<dbReference type="EMBL" id="AXCV01000083">
    <property type="protein sequence ID" value="KGO32144.1"/>
    <property type="molecule type" value="Genomic_DNA"/>
</dbReference>
<dbReference type="CDD" id="cd03278">
    <property type="entry name" value="ABC_SMC_barmotin"/>
    <property type="match status" value="1"/>
</dbReference>
<dbReference type="SMART" id="SM00968">
    <property type="entry name" value="SMC_hinge"/>
    <property type="match status" value="1"/>
</dbReference>
<feature type="coiled-coil region" evidence="2">
    <location>
        <begin position="255"/>
        <end position="433"/>
    </location>
</feature>
<dbReference type="InterPro" id="IPR003395">
    <property type="entry name" value="RecF/RecN/SMC_N"/>
</dbReference>
<dbReference type="Pfam" id="PF06470">
    <property type="entry name" value="SMC_hinge"/>
    <property type="match status" value="1"/>
</dbReference>